<evidence type="ECO:0000256" key="1">
    <source>
        <dbReference type="SAM" id="MobiDB-lite"/>
    </source>
</evidence>
<accession>A0A061GR77</accession>
<protein>
    <submittedName>
        <fullName evidence="2">Uncharacterized protein</fullName>
    </submittedName>
</protein>
<dbReference type="Proteomes" id="UP000026915">
    <property type="component" value="Chromosome 9"/>
</dbReference>
<sequence length="79" mass="9147">MIRSERERIYLFTFAELRSFHADLSFKARKEEEKERARKRSKGWRKESVQGSEDDGGVVDKLLPRDIRAQAVGGVVPVK</sequence>
<feature type="region of interest" description="Disordered" evidence="1">
    <location>
        <begin position="31"/>
        <end position="59"/>
    </location>
</feature>
<gene>
    <name evidence="2" type="ORF">TCM_039428</name>
</gene>
<dbReference type="HOGENOM" id="CLU_2610882_0_0_1"/>
<proteinExistence type="predicted"/>
<evidence type="ECO:0000313" key="2">
    <source>
        <dbReference type="EMBL" id="EOY32021.1"/>
    </source>
</evidence>
<dbReference type="AlphaFoldDB" id="A0A061GR77"/>
<dbReference type="Gramene" id="EOY32021">
    <property type="protein sequence ID" value="EOY32021"/>
    <property type="gene ID" value="TCM_039428"/>
</dbReference>
<keyword evidence="3" id="KW-1185">Reference proteome</keyword>
<dbReference type="InParanoid" id="A0A061GR77"/>
<evidence type="ECO:0000313" key="3">
    <source>
        <dbReference type="Proteomes" id="UP000026915"/>
    </source>
</evidence>
<reference evidence="2 3" key="1">
    <citation type="journal article" date="2013" name="Genome Biol.">
        <title>The genome sequence of the most widely cultivated cacao type and its use to identify candidate genes regulating pod color.</title>
        <authorList>
            <person name="Motamayor J.C."/>
            <person name="Mockaitis K."/>
            <person name="Schmutz J."/>
            <person name="Haiminen N."/>
            <person name="Iii D.L."/>
            <person name="Cornejo O."/>
            <person name="Findley S.D."/>
            <person name="Zheng P."/>
            <person name="Utro F."/>
            <person name="Royaert S."/>
            <person name="Saski C."/>
            <person name="Jenkins J."/>
            <person name="Podicheti R."/>
            <person name="Zhao M."/>
            <person name="Scheffler B.E."/>
            <person name="Stack J.C."/>
            <person name="Feltus F.A."/>
            <person name="Mustiga G.M."/>
            <person name="Amores F."/>
            <person name="Phillips W."/>
            <person name="Marelli J.P."/>
            <person name="May G.D."/>
            <person name="Shapiro H."/>
            <person name="Ma J."/>
            <person name="Bustamante C.D."/>
            <person name="Schnell R.J."/>
            <person name="Main D."/>
            <person name="Gilbert D."/>
            <person name="Parida L."/>
            <person name="Kuhn D.N."/>
        </authorList>
    </citation>
    <scope>NUCLEOTIDE SEQUENCE [LARGE SCALE GENOMIC DNA]</scope>
    <source>
        <strain evidence="3">cv. Matina 1-6</strain>
    </source>
</reference>
<name>A0A061GR77_THECC</name>
<dbReference type="EMBL" id="CM001887">
    <property type="protein sequence ID" value="EOY32021.1"/>
    <property type="molecule type" value="Genomic_DNA"/>
</dbReference>
<organism evidence="2 3">
    <name type="scientific">Theobroma cacao</name>
    <name type="common">Cacao</name>
    <name type="synonym">Cocoa</name>
    <dbReference type="NCBI Taxonomy" id="3641"/>
    <lineage>
        <taxon>Eukaryota</taxon>
        <taxon>Viridiplantae</taxon>
        <taxon>Streptophyta</taxon>
        <taxon>Embryophyta</taxon>
        <taxon>Tracheophyta</taxon>
        <taxon>Spermatophyta</taxon>
        <taxon>Magnoliopsida</taxon>
        <taxon>eudicotyledons</taxon>
        <taxon>Gunneridae</taxon>
        <taxon>Pentapetalae</taxon>
        <taxon>rosids</taxon>
        <taxon>malvids</taxon>
        <taxon>Malvales</taxon>
        <taxon>Malvaceae</taxon>
        <taxon>Byttnerioideae</taxon>
        <taxon>Theobroma</taxon>
    </lineage>
</organism>